<dbReference type="PANTHER" id="PTHR48022:SF2">
    <property type="entry name" value="PLASTIDIC GLUCOSE TRANSPORTER 4"/>
    <property type="match status" value="1"/>
</dbReference>
<dbReference type="PANTHER" id="PTHR48022">
    <property type="entry name" value="PLASTIDIC GLUCOSE TRANSPORTER 4"/>
    <property type="match status" value="1"/>
</dbReference>
<feature type="transmembrane region" description="Helical" evidence="8">
    <location>
        <begin position="170"/>
        <end position="190"/>
    </location>
</feature>
<dbReference type="Pfam" id="PF00083">
    <property type="entry name" value="Sugar_tr"/>
    <property type="match status" value="1"/>
</dbReference>
<keyword evidence="5 8" id="KW-1133">Transmembrane helix</keyword>
<keyword evidence="4 8" id="KW-0812">Transmembrane</keyword>
<dbReference type="InterPro" id="IPR005828">
    <property type="entry name" value="MFS_sugar_transport-like"/>
</dbReference>
<feature type="domain" description="Major facilitator superfamily (MFS) profile" evidence="9">
    <location>
        <begin position="37"/>
        <end position="492"/>
    </location>
</feature>
<name>A0AAD5SIS9_9FUNG</name>
<dbReference type="Gene3D" id="1.20.1250.20">
    <property type="entry name" value="MFS general substrate transporter like domains"/>
    <property type="match status" value="1"/>
</dbReference>
<feature type="transmembrane region" description="Helical" evidence="8">
    <location>
        <begin position="32"/>
        <end position="65"/>
    </location>
</feature>
<dbReference type="SUPFAM" id="SSF103473">
    <property type="entry name" value="MFS general substrate transporter"/>
    <property type="match status" value="1"/>
</dbReference>
<evidence type="ECO:0000313" key="10">
    <source>
        <dbReference type="EMBL" id="KAJ3055943.1"/>
    </source>
</evidence>
<keyword evidence="6 8" id="KW-0472">Membrane</keyword>
<feature type="transmembrane region" description="Helical" evidence="8">
    <location>
        <begin position="358"/>
        <end position="383"/>
    </location>
</feature>
<gene>
    <name evidence="10" type="ORF">HK097_008652</name>
</gene>
<evidence type="ECO:0000256" key="4">
    <source>
        <dbReference type="ARBA" id="ARBA00022692"/>
    </source>
</evidence>
<feature type="transmembrane region" description="Helical" evidence="8">
    <location>
        <begin position="202"/>
        <end position="224"/>
    </location>
</feature>
<proteinExistence type="inferred from homology"/>
<dbReference type="EMBL" id="JADGJD010000052">
    <property type="protein sequence ID" value="KAJ3055943.1"/>
    <property type="molecule type" value="Genomic_DNA"/>
</dbReference>
<feature type="transmembrane region" description="Helical" evidence="8">
    <location>
        <begin position="292"/>
        <end position="315"/>
    </location>
</feature>
<dbReference type="GO" id="GO:0005351">
    <property type="term" value="F:carbohydrate:proton symporter activity"/>
    <property type="evidence" value="ECO:0007669"/>
    <property type="project" value="TreeGrafter"/>
</dbReference>
<feature type="transmembrane region" description="Helical" evidence="8">
    <location>
        <begin position="439"/>
        <end position="462"/>
    </location>
</feature>
<evidence type="ECO:0000256" key="7">
    <source>
        <dbReference type="RuleBase" id="RU003346"/>
    </source>
</evidence>
<reference evidence="10" key="1">
    <citation type="submission" date="2020-05" db="EMBL/GenBank/DDBJ databases">
        <title>Phylogenomic resolution of chytrid fungi.</title>
        <authorList>
            <person name="Stajich J.E."/>
            <person name="Amses K."/>
            <person name="Simmons R."/>
            <person name="Seto K."/>
            <person name="Myers J."/>
            <person name="Bonds A."/>
            <person name="Quandt C.A."/>
            <person name="Barry K."/>
            <person name="Liu P."/>
            <person name="Grigoriev I."/>
            <person name="Longcore J.E."/>
            <person name="James T.Y."/>
        </authorList>
    </citation>
    <scope>NUCLEOTIDE SEQUENCE</scope>
    <source>
        <strain evidence="10">JEL0318</strain>
    </source>
</reference>
<feature type="transmembrane region" description="Helical" evidence="8">
    <location>
        <begin position="403"/>
        <end position="427"/>
    </location>
</feature>
<evidence type="ECO:0000313" key="11">
    <source>
        <dbReference type="Proteomes" id="UP001212841"/>
    </source>
</evidence>
<sequence>MAVGGGGFAVDASALDRRFATIPADVKKMSLFYVYLISGFAGVGGFIFGYDLGVIGSILGMPVFLQYYYTDQGRSLATYTFDKSWIVSFFVLGCFFGSFINGWLSDRIGRKKTIIFGSFLFTLGGAIQTAAINVPMLYIGRMIAGLAVGGLSMIVPLYQGEMAPAKLRGGLVAIQQLMIVSGVAAAFWIDYVCNLKLPTSQLAFRIPLGVQVVAGLILAFGMAFMPESVRYLMKTGNFEQARKNLALVRHLTEDNLYIQYEYEEIHKVVEAEMAVGQGRWKDLLLKEIRRPLLIGCFLQFFQQLSGTNATTYYAISFYKILGITDTNTQLLLQGFYGLVKIVGTFPALLFLDRFGRRAFLIVGGIGMAICQFALGILIRVVAGNTVGAAVQAAFAGKDGLGKFGVFLIWSYIGFFAWTWGPIPWVYNAEIYPVRHRSKAIALATAADWLGNFIVGIAVPTWLERSAYGPFFFFAVVCTVGVLVTLFFIPETKGVALEEMPANFEGPIWQVGSKKKHFDREVTPVTDVHELDGDRKTAHLA</sequence>
<dbReference type="NCBIfam" id="TIGR00879">
    <property type="entry name" value="SP"/>
    <property type="match status" value="1"/>
</dbReference>
<comment type="subcellular location">
    <subcellularLocation>
        <location evidence="1">Membrane</location>
        <topology evidence="1">Multi-pass membrane protein</topology>
    </subcellularLocation>
</comment>
<evidence type="ECO:0000256" key="8">
    <source>
        <dbReference type="SAM" id="Phobius"/>
    </source>
</evidence>
<dbReference type="GO" id="GO:0016020">
    <property type="term" value="C:membrane"/>
    <property type="evidence" value="ECO:0007669"/>
    <property type="project" value="UniProtKB-SubCell"/>
</dbReference>
<dbReference type="FunFam" id="1.20.1250.20:FF:000134">
    <property type="entry name" value="MFS sugar transporter protein"/>
    <property type="match status" value="1"/>
</dbReference>
<evidence type="ECO:0000256" key="6">
    <source>
        <dbReference type="ARBA" id="ARBA00023136"/>
    </source>
</evidence>
<feature type="transmembrane region" description="Helical" evidence="8">
    <location>
        <begin position="468"/>
        <end position="488"/>
    </location>
</feature>
<dbReference type="InterPro" id="IPR020846">
    <property type="entry name" value="MFS_dom"/>
</dbReference>
<evidence type="ECO:0000256" key="1">
    <source>
        <dbReference type="ARBA" id="ARBA00004141"/>
    </source>
</evidence>
<feature type="transmembrane region" description="Helical" evidence="8">
    <location>
        <begin position="113"/>
        <end position="132"/>
    </location>
</feature>
<comment type="similarity">
    <text evidence="2 7">Belongs to the major facilitator superfamily. Sugar transporter (TC 2.A.1.1) family.</text>
</comment>
<dbReference type="AlphaFoldDB" id="A0AAD5SIS9"/>
<dbReference type="InterPro" id="IPR050360">
    <property type="entry name" value="MFS_Sugar_Transporters"/>
</dbReference>
<evidence type="ECO:0000259" key="9">
    <source>
        <dbReference type="PROSITE" id="PS50850"/>
    </source>
</evidence>
<feature type="transmembrane region" description="Helical" evidence="8">
    <location>
        <begin position="85"/>
        <end position="104"/>
    </location>
</feature>
<feature type="transmembrane region" description="Helical" evidence="8">
    <location>
        <begin position="138"/>
        <end position="158"/>
    </location>
</feature>
<keyword evidence="3 7" id="KW-0813">Transport</keyword>
<dbReference type="InterPro" id="IPR005829">
    <property type="entry name" value="Sugar_transporter_CS"/>
</dbReference>
<protein>
    <recommendedName>
        <fullName evidence="9">Major facilitator superfamily (MFS) profile domain-containing protein</fullName>
    </recommendedName>
</protein>
<dbReference type="PROSITE" id="PS00216">
    <property type="entry name" value="SUGAR_TRANSPORT_1"/>
    <property type="match status" value="1"/>
</dbReference>
<accession>A0AAD5SIS9</accession>
<evidence type="ECO:0000256" key="5">
    <source>
        <dbReference type="ARBA" id="ARBA00022989"/>
    </source>
</evidence>
<evidence type="ECO:0000256" key="3">
    <source>
        <dbReference type="ARBA" id="ARBA00022448"/>
    </source>
</evidence>
<dbReference type="Proteomes" id="UP001212841">
    <property type="component" value="Unassembled WGS sequence"/>
</dbReference>
<organism evidence="10 11">
    <name type="scientific">Rhizophlyctis rosea</name>
    <dbReference type="NCBI Taxonomy" id="64517"/>
    <lineage>
        <taxon>Eukaryota</taxon>
        <taxon>Fungi</taxon>
        <taxon>Fungi incertae sedis</taxon>
        <taxon>Chytridiomycota</taxon>
        <taxon>Chytridiomycota incertae sedis</taxon>
        <taxon>Chytridiomycetes</taxon>
        <taxon>Rhizophlyctidales</taxon>
        <taxon>Rhizophlyctidaceae</taxon>
        <taxon>Rhizophlyctis</taxon>
    </lineage>
</organism>
<comment type="caution">
    <text evidence="10">The sequence shown here is derived from an EMBL/GenBank/DDBJ whole genome shotgun (WGS) entry which is preliminary data.</text>
</comment>
<dbReference type="InterPro" id="IPR003663">
    <property type="entry name" value="Sugar/inositol_transpt"/>
</dbReference>
<dbReference type="PRINTS" id="PR00171">
    <property type="entry name" value="SUGRTRNSPORT"/>
</dbReference>
<evidence type="ECO:0000256" key="2">
    <source>
        <dbReference type="ARBA" id="ARBA00010992"/>
    </source>
</evidence>
<keyword evidence="11" id="KW-1185">Reference proteome</keyword>
<dbReference type="InterPro" id="IPR036259">
    <property type="entry name" value="MFS_trans_sf"/>
</dbReference>
<dbReference type="PROSITE" id="PS50850">
    <property type="entry name" value="MFS"/>
    <property type="match status" value="1"/>
</dbReference>
<dbReference type="PROSITE" id="PS00217">
    <property type="entry name" value="SUGAR_TRANSPORT_2"/>
    <property type="match status" value="1"/>
</dbReference>
<feature type="transmembrane region" description="Helical" evidence="8">
    <location>
        <begin position="330"/>
        <end position="351"/>
    </location>
</feature>